<reference evidence="1 2" key="1">
    <citation type="submission" date="2022-09" db="EMBL/GenBank/DDBJ databases">
        <title>Chelativorans salina sp. nov., a novel slightly halophilic bacterium isolated from a saline lake sediment enrichment.</title>
        <authorList>
            <person name="Gao L."/>
            <person name="Fang B.-Z."/>
            <person name="Li W.-J."/>
        </authorList>
    </citation>
    <scope>NUCLEOTIDE SEQUENCE [LARGE SCALE GENOMIC DNA]</scope>
    <source>
        <strain evidence="1 2">EGI FJ00035</strain>
    </source>
</reference>
<proteinExistence type="predicted"/>
<sequence>MAPPHCTPEFDSRSQASSFHLWYEKPFGGSYPRLPSAMDDIDHFFISGICVGIDVRSGGLYAPNGVQAAWNGILAFNPKNRPCPNSPRKAWRALPISA</sequence>
<comment type="caution">
    <text evidence="1">The sequence shown here is derived from an EMBL/GenBank/DDBJ whole genome shotgun (WGS) entry which is preliminary data.</text>
</comment>
<dbReference type="RefSeq" id="WP_260904736.1">
    <property type="nucleotide sequence ID" value="NZ_JAOCZP010000005.1"/>
</dbReference>
<organism evidence="1 2">
    <name type="scientific">Chelativorans salis</name>
    <dbReference type="NCBI Taxonomy" id="2978478"/>
    <lineage>
        <taxon>Bacteria</taxon>
        <taxon>Pseudomonadati</taxon>
        <taxon>Pseudomonadota</taxon>
        <taxon>Alphaproteobacteria</taxon>
        <taxon>Hyphomicrobiales</taxon>
        <taxon>Phyllobacteriaceae</taxon>
        <taxon>Chelativorans</taxon>
    </lineage>
</organism>
<accession>A0ABT2LTV2</accession>
<evidence type="ECO:0000313" key="2">
    <source>
        <dbReference type="Proteomes" id="UP001320831"/>
    </source>
</evidence>
<name>A0ABT2LTV2_9HYPH</name>
<dbReference type="Proteomes" id="UP001320831">
    <property type="component" value="Unassembled WGS sequence"/>
</dbReference>
<gene>
    <name evidence="1" type="ORF">N5A92_16435</name>
</gene>
<protein>
    <submittedName>
        <fullName evidence="1">Uncharacterized protein</fullName>
    </submittedName>
</protein>
<keyword evidence="2" id="KW-1185">Reference proteome</keyword>
<dbReference type="EMBL" id="JAOCZP010000005">
    <property type="protein sequence ID" value="MCT7376624.1"/>
    <property type="molecule type" value="Genomic_DNA"/>
</dbReference>
<evidence type="ECO:0000313" key="1">
    <source>
        <dbReference type="EMBL" id="MCT7376624.1"/>
    </source>
</evidence>